<proteinExistence type="predicted"/>
<evidence type="ECO:0000313" key="2">
    <source>
        <dbReference type="Proteomes" id="UP001556040"/>
    </source>
</evidence>
<comment type="caution">
    <text evidence="1">The sequence shown here is derived from an EMBL/GenBank/DDBJ whole genome shotgun (WGS) entry which is preliminary data.</text>
</comment>
<accession>A0ABV3Q5G0</accession>
<evidence type="ECO:0000313" key="1">
    <source>
        <dbReference type="EMBL" id="MEW9502159.1"/>
    </source>
</evidence>
<organism evidence="1 2">
    <name type="scientific">Jeotgalibacillus marinus</name>
    <dbReference type="NCBI Taxonomy" id="86667"/>
    <lineage>
        <taxon>Bacteria</taxon>
        <taxon>Bacillati</taxon>
        <taxon>Bacillota</taxon>
        <taxon>Bacilli</taxon>
        <taxon>Bacillales</taxon>
        <taxon>Caryophanaceae</taxon>
        <taxon>Jeotgalibacillus</taxon>
    </lineage>
</organism>
<reference evidence="1 2" key="1">
    <citation type="journal article" date="1979" name="Int. J. Syst. Evol. Microbiol.">
        <title>Bacillus globisporus subsp. marinus subsp. nov.</title>
        <authorList>
            <person name="Liu H."/>
        </authorList>
    </citation>
    <scope>NUCLEOTIDE SEQUENCE [LARGE SCALE GENOMIC DNA]</scope>
    <source>
        <strain evidence="1 2">DSM 1297</strain>
    </source>
</reference>
<dbReference type="EMBL" id="JBFMIA010000008">
    <property type="protein sequence ID" value="MEW9502159.1"/>
    <property type="molecule type" value="Genomic_DNA"/>
</dbReference>
<evidence type="ECO:0008006" key="3">
    <source>
        <dbReference type="Google" id="ProtNLM"/>
    </source>
</evidence>
<keyword evidence="2" id="KW-1185">Reference proteome</keyword>
<protein>
    <recommendedName>
        <fullName evidence="3">SIR2-like domain-containing protein</fullName>
    </recommendedName>
</protein>
<dbReference type="Proteomes" id="UP001556040">
    <property type="component" value="Unassembled WGS sequence"/>
</dbReference>
<name>A0ABV3Q5G0_9BACL</name>
<dbReference type="RefSeq" id="WP_367779653.1">
    <property type="nucleotide sequence ID" value="NZ_JBFMIA010000008.1"/>
</dbReference>
<sequence>MLTNEVQKLDLKAGGSLLSKWLNHARKGEEDILFIIGAGLSMTGYNVAPSGWDVSNMYENYLRAQGEVIPGSISGDIAKLYEYFCYPTIDGERQFSMDQHNNFIKCITTNRGQHRFIGQPNFQHRSLINEVIESKGRVRVYSLNLDAYFEVAESISDDLESDIVINVSDLLDKSNKENIFREWRILAAHGKNNINTRSVWSESLLTRPLSNDFPEYLEGEKKLLEKSLNCIKNGPNFNKVVFVGLAAPLTYLMTSLKNKVKDNFEWAWINPYDSPKEWVYKDTEKLFNNENGYWLKNSLDDLLWFAQAEFYERWLSVSCSINQDKIPLLDKYKSDDLKPTFVESIYRARRIYDVGIEKFLTAHSNFESIKVLNKNNHIYKYPGLDGNYKFYDSNLGFALHKLYIKNIELIQNSNEYAPNLTVAGRQFDANPISAHIFKFDPTVPEDKVANGIAITFDGVIIQPTHRHIIVIDVKYDQFINNLIKAIFEAVKERFPNEYMYIDVVKVEELEEFLNDQNFTKPPVRARRP</sequence>
<gene>
    <name evidence="1" type="ORF">AB1471_10170</name>
</gene>